<name>A0A4R5DK25_9ACTN</name>
<keyword evidence="2" id="KW-1185">Reference proteome</keyword>
<evidence type="ECO:0000313" key="1">
    <source>
        <dbReference type="EMBL" id="TDE10963.1"/>
    </source>
</evidence>
<proteinExistence type="predicted"/>
<dbReference type="OrthoDB" id="3620697at2"/>
<dbReference type="InParanoid" id="A0A4R5DK25"/>
<dbReference type="EMBL" id="SMKZ01000012">
    <property type="protein sequence ID" value="TDE10963.1"/>
    <property type="molecule type" value="Genomic_DNA"/>
</dbReference>
<dbReference type="AlphaFoldDB" id="A0A4R5DK25"/>
<comment type="caution">
    <text evidence="1">The sequence shown here is derived from an EMBL/GenBank/DDBJ whole genome shotgun (WGS) entry which is preliminary data.</text>
</comment>
<evidence type="ECO:0000313" key="2">
    <source>
        <dbReference type="Proteomes" id="UP000294739"/>
    </source>
</evidence>
<reference evidence="1 2" key="1">
    <citation type="submission" date="2019-03" db="EMBL/GenBank/DDBJ databases">
        <title>Draft genome sequences of novel Actinobacteria.</title>
        <authorList>
            <person name="Sahin N."/>
            <person name="Ay H."/>
            <person name="Saygin H."/>
        </authorList>
    </citation>
    <scope>NUCLEOTIDE SEQUENCE [LARGE SCALE GENOMIC DNA]</scope>
    <source>
        <strain evidence="1 2">5K138</strain>
    </source>
</reference>
<accession>A0A4R5DK25</accession>
<sequence length="171" mass="17671">MARPNSTVVVVVGESAGGVVAGLDGLANVRAVTDADTVGLAVGRSHSAYVVHHADPLAEVGAAWAGFFDGTAPTGTLEVAVEAALARLRTDAVTLPDYYVVLDPDGLADTAKHWWFGVLAGASPNRVVPSAASVGAVRDVLSALAPGRWWPDPPDEWLHGLARVVPDRALH</sequence>
<protein>
    <submittedName>
        <fullName evidence="1">Uncharacterized protein</fullName>
    </submittedName>
</protein>
<gene>
    <name evidence="1" type="ORF">E1269_10815</name>
</gene>
<dbReference type="Proteomes" id="UP000294739">
    <property type="component" value="Unassembled WGS sequence"/>
</dbReference>
<organism evidence="1 2">
    <name type="scientific">Jiangella asiatica</name>
    <dbReference type="NCBI Taxonomy" id="2530372"/>
    <lineage>
        <taxon>Bacteria</taxon>
        <taxon>Bacillati</taxon>
        <taxon>Actinomycetota</taxon>
        <taxon>Actinomycetes</taxon>
        <taxon>Jiangellales</taxon>
        <taxon>Jiangellaceae</taxon>
        <taxon>Jiangella</taxon>
    </lineage>
</organism>
<dbReference type="RefSeq" id="WP_131894234.1">
    <property type="nucleotide sequence ID" value="NZ_SMKZ01000012.1"/>
</dbReference>